<evidence type="ECO:0000259" key="2">
    <source>
        <dbReference type="Pfam" id="PF04773"/>
    </source>
</evidence>
<dbReference type="InterPro" id="IPR032508">
    <property type="entry name" value="FecR_C"/>
</dbReference>
<dbReference type="Pfam" id="PF16344">
    <property type="entry name" value="FecR_C"/>
    <property type="match status" value="1"/>
</dbReference>
<accession>A0A399CZ33</accession>
<dbReference type="OrthoDB" id="1098890at2"/>
<evidence type="ECO:0000259" key="3">
    <source>
        <dbReference type="Pfam" id="PF16344"/>
    </source>
</evidence>
<dbReference type="PANTHER" id="PTHR30273:SF2">
    <property type="entry name" value="PROTEIN FECR"/>
    <property type="match status" value="1"/>
</dbReference>
<feature type="domain" description="FecR protein" evidence="2">
    <location>
        <begin position="183"/>
        <end position="276"/>
    </location>
</feature>
<protein>
    <submittedName>
        <fullName evidence="4">FecR family protein</fullName>
    </submittedName>
</protein>
<dbReference type="InterPro" id="IPR012373">
    <property type="entry name" value="Ferrdict_sens_TM"/>
</dbReference>
<comment type="caution">
    <text evidence="4">The sequence shown here is derived from an EMBL/GenBank/DDBJ whole genome shotgun (WGS) entry which is preliminary data.</text>
</comment>
<evidence type="ECO:0000313" key="4">
    <source>
        <dbReference type="EMBL" id="RIH63661.1"/>
    </source>
</evidence>
<keyword evidence="1" id="KW-0472">Membrane</keyword>
<dbReference type="Proteomes" id="UP000266441">
    <property type="component" value="Unassembled WGS sequence"/>
</dbReference>
<dbReference type="EMBL" id="QWET01000018">
    <property type="protein sequence ID" value="RIH63661.1"/>
    <property type="molecule type" value="Genomic_DNA"/>
</dbReference>
<dbReference type="Pfam" id="PF04773">
    <property type="entry name" value="FecR"/>
    <property type="match status" value="1"/>
</dbReference>
<evidence type="ECO:0000313" key="5">
    <source>
        <dbReference type="Proteomes" id="UP000266441"/>
    </source>
</evidence>
<proteinExistence type="predicted"/>
<dbReference type="Gene3D" id="2.60.120.1440">
    <property type="match status" value="1"/>
</dbReference>
<keyword evidence="1" id="KW-0812">Transmembrane</keyword>
<keyword evidence="5" id="KW-1185">Reference proteome</keyword>
<dbReference type="InterPro" id="IPR006860">
    <property type="entry name" value="FecR"/>
</dbReference>
<gene>
    <name evidence="4" type="ORF">D1164_18970</name>
</gene>
<reference evidence="4 5" key="1">
    <citation type="journal article" date="2015" name="Int. J. Syst. Evol. Microbiol.">
        <title>Mariniphaga sediminis sp. nov., isolated from coastal sediment.</title>
        <authorList>
            <person name="Wang F.Q."/>
            <person name="Shen Q.Y."/>
            <person name="Chen G.J."/>
            <person name="Du Z.J."/>
        </authorList>
    </citation>
    <scope>NUCLEOTIDE SEQUENCE [LARGE SCALE GENOMIC DNA]</scope>
    <source>
        <strain evidence="4 5">SY21</strain>
    </source>
</reference>
<dbReference type="FunFam" id="2.60.120.1440:FF:000001">
    <property type="entry name" value="Putative anti-sigma factor"/>
    <property type="match status" value="1"/>
</dbReference>
<keyword evidence="1" id="KW-1133">Transmembrane helix</keyword>
<dbReference type="RefSeq" id="WP_119351470.1">
    <property type="nucleotide sequence ID" value="NZ_QWET01000018.1"/>
</dbReference>
<organism evidence="4 5">
    <name type="scientific">Mariniphaga sediminis</name>
    <dbReference type="NCBI Taxonomy" id="1628158"/>
    <lineage>
        <taxon>Bacteria</taxon>
        <taxon>Pseudomonadati</taxon>
        <taxon>Bacteroidota</taxon>
        <taxon>Bacteroidia</taxon>
        <taxon>Marinilabiliales</taxon>
        <taxon>Prolixibacteraceae</taxon>
        <taxon>Mariniphaga</taxon>
    </lineage>
</organism>
<name>A0A399CZ33_9BACT</name>
<dbReference type="GO" id="GO:0016989">
    <property type="term" value="F:sigma factor antagonist activity"/>
    <property type="evidence" value="ECO:0007669"/>
    <property type="project" value="TreeGrafter"/>
</dbReference>
<dbReference type="AlphaFoldDB" id="A0A399CZ33"/>
<feature type="domain" description="Protein FecR C-terminal" evidence="3">
    <location>
        <begin position="323"/>
        <end position="393"/>
    </location>
</feature>
<dbReference type="PANTHER" id="PTHR30273">
    <property type="entry name" value="PERIPLASMIC SIGNAL SENSOR AND SIGMA FACTOR ACTIVATOR FECR-RELATED"/>
    <property type="match status" value="1"/>
</dbReference>
<dbReference type="Gene3D" id="3.55.50.30">
    <property type="match status" value="1"/>
</dbReference>
<sequence>MSSFFEVLKTGTLIGKYLTGKETEKEQKLLHEWIDEKEENKTLFDSIRDEKQLVNSIKEYDQFSPDVAWKRYSQSITKQSRKEMYFRWKVAASIIVIVTLSVVVLFNNFPQKEPVVAEVTQPILPGEPKAFIEFCGGAKFDLQNLDGEQQEKLARDAGIVVDGITVIKSKVNEAESRPEILAIVTPRGGEYKMVLDDGTQVWLNADSRMEFPNKFSEYERKVKLSGEAFFSVSKDATRPFIVSLNGMEVEVLGTEFNISAYGDDAQIQTTLVEGKVSVKSMQEPDGIQNILLPGEQASFNKCNNVISIRQVDVLQFISWRDGRFVFSYQTLGEITKVLERWYDVDFVFASNELKDIPFSGEFLRYENIEKVYEIIRKTGTKLNFKQNGRTIEISN</sequence>
<evidence type="ECO:0000256" key="1">
    <source>
        <dbReference type="SAM" id="Phobius"/>
    </source>
</evidence>
<feature type="transmembrane region" description="Helical" evidence="1">
    <location>
        <begin position="88"/>
        <end position="106"/>
    </location>
</feature>